<sequence length="172" mass="19411">MKKLIMLSAFILTTTFAFAQNKEVLEETITKTTKVKTNKGEQELKEQVQVRQEQNIELSEEDQNKIDQSRAASPMKVTKKETVVSGDVTLDSVSTYMCNGTTCEFSPETDGFTINSDDENLTAVISNTADDQYKVTTNNGNGVGYFDKNGDFVIEYFNKDENKIIKRVYTKQ</sequence>
<dbReference type="Proteomes" id="UP000829517">
    <property type="component" value="Unassembled WGS sequence"/>
</dbReference>
<evidence type="ECO:0000256" key="2">
    <source>
        <dbReference type="SAM" id="SignalP"/>
    </source>
</evidence>
<protein>
    <submittedName>
        <fullName evidence="3">Uncharacterized protein</fullName>
    </submittedName>
</protein>
<feature type="chain" id="PRO_5045758746" evidence="2">
    <location>
        <begin position="20"/>
        <end position="172"/>
    </location>
</feature>
<dbReference type="EMBL" id="JAETXX010000002">
    <property type="protein sequence ID" value="MCF8714318.1"/>
    <property type="molecule type" value="Genomic_DNA"/>
</dbReference>
<evidence type="ECO:0000313" key="3">
    <source>
        <dbReference type="EMBL" id="MCF8714318.1"/>
    </source>
</evidence>
<evidence type="ECO:0000256" key="1">
    <source>
        <dbReference type="SAM" id="MobiDB-lite"/>
    </source>
</evidence>
<evidence type="ECO:0000313" key="4">
    <source>
        <dbReference type="Proteomes" id="UP000829517"/>
    </source>
</evidence>
<keyword evidence="2" id="KW-0732">Signal</keyword>
<reference evidence="3 4" key="1">
    <citation type="submission" date="2021-01" db="EMBL/GenBank/DDBJ databases">
        <title>Genome sequencing of Joostella atrarenae M1-2 (= KCTC 23194).</title>
        <authorList>
            <person name="Zakaria M.R."/>
            <person name="Lam M.Q."/>
            <person name="Chong C.S."/>
        </authorList>
    </citation>
    <scope>NUCLEOTIDE SEQUENCE [LARGE SCALE GENOMIC DNA]</scope>
    <source>
        <strain evidence="3 4">M1-2</strain>
    </source>
</reference>
<name>A0ABS9J1M5_9FLAO</name>
<proteinExistence type="predicted"/>
<comment type="caution">
    <text evidence="3">The sequence shown here is derived from an EMBL/GenBank/DDBJ whole genome shotgun (WGS) entry which is preliminary data.</text>
</comment>
<organism evidence="3 4">
    <name type="scientific">Joostella atrarenae</name>
    <dbReference type="NCBI Taxonomy" id="679257"/>
    <lineage>
        <taxon>Bacteria</taxon>
        <taxon>Pseudomonadati</taxon>
        <taxon>Bacteroidota</taxon>
        <taxon>Flavobacteriia</taxon>
        <taxon>Flavobacteriales</taxon>
        <taxon>Flavobacteriaceae</taxon>
        <taxon>Joostella</taxon>
    </lineage>
</organism>
<feature type="region of interest" description="Disordered" evidence="1">
    <location>
        <begin position="53"/>
        <end position="73"/>
    </location>
</feature>
<gene>
    <name evidence="3" type="ORF">JM658_05695</name>
</gene>
<accession>A0ABS9J1M5</accession>
<dbReference type="RefSeq" id="WP_236958279.1">
    <property type="nucleotide sequence ID" value="NZ_JAETXX010000002.1"/>
</dbReference>
<feature type="signal peptide" evidence="2">
    <location>
        <begin position="1"/>
        <end position="19"/>
    </location>
</feature>
<keyword evidence="4" id="KW-1185">Reference proteome</keyword>